<sequence length="59" mass="6985">MRLFKPLTCKMMQPQILKRPFQQVLLLLFSETAGMFRNLPTIRTWLKPCKGPLSLVFFE</sequence>
<accession>A0A177E664</accession>
<organism evidence="1 2">
    <name type="scientific">Thermodesulfatator autotrophicus</name>
    <dbReference type="NCBI Taxonomy" id="1795632"/>
    <lineage>
        <taxon>Bacteria</taxon>
        <taxon>Pseudomonadati</taxon>
        <taxon>Thermodesulfobacteriota</taxon>
        <taxon>Thermodesulfobacteria</taxon>
        <taxon>Thermodesulfobacteriales</taxon>
        <taxon>Thermodesulfatatoraceae</taxon>
        <taxon>Thermodesulfatator</taxon>
    </lineage>
</organism>
<gene>
    <name evidence="1" type="ORF">TH606_09350</name>
</gene>
<dbReference type="STRING" id="1795632.TH606_09350"/>
<name>A0A177E664_9BACT</name>
<evidence type="ECO:0000313" key="1">
    <source>
        <dbReference type="EMBL" id="OAG26981.1"/>
    </source>
</evidence>
<keyword evidence="2" id="KW-1185">Reference proteome</keyword>
<dbReference type="Proteomes" id="UP000076964">
    <property type="component" value="Unassembled WGS sequence"/>
</dbReference>
<dbReference type="EMBL" id="LSFI01000046">
    <property type="protein sequence ID" value="OAG26981.1"/>
    <property type="molecule type" value="Genomic_DNA"/>
</dbReference>
<dbReference type="AlphaFoldDB" id="A0A177E664"/>
<comment type="caution">
    <text evidence="1">The sequence shown here is derived from an EMBL/GenBank/DDBJ whole genome shotgun (WGS) entry which is preliminary data.</text>
</comment>
<reference evidence="1 2" key="1">
    <citation type="submission" date="2016-02" db="EMBL/GenBank/DDBJ databases">
        <title>Draft genome sequence of Thermodesulfatator sp. S606.</title>
        <authorList>
            <person name="Lai Q."/>
            <person name="Cao J."/>
            <person name="Dupont S."/>
            <person name="Shao Z."/>
            <person name="Jebbar M."/>
            <person name="Alain K."/>
        </authorList>
    </citation>
    <scope>NUCLEOTIDE SEQUENCE [LARGE SCALE GENOMIC DNA]</scope>
    <source>
        <strain evidence="1 2">S606</strain>
    </source>
</reference>
<proteinExistence type="predicted"/>
<protein>
    <submittedName>
        <fullName evidence="1">Uncharacterized protein</fullName>
    </submittedName>
</protein>
<evidence type="ECO:0000313" key="2">
    <source>
        <dbReference type="Proteomes" id="UP000076964"/>
    </source>
</evidence>